<comment type="caution">
    <text evidence="2">The sequence shown here is derived from an EMBL/GenBank/DDBJ whole genome shotgun (WGS) entry which is preliminary data.</text>
</comment>
<sequence length="124" mass="13703">MSMGDYFNFFYGVISALVVGFYIGYGIAAIRTRNTLMEELISARNEASKLRLLNRLLPPEEQLKGCGNCHKCYKGRPLWPSGPLVLDRMIVCPICGNKRCPKATDHELPCSGSNSLGQPGSIHQ</sequence>
<dbReference type="Proteomes" id="UP000275199">
    <property type="component" value="Unassembled WGS sequence"/>
</dbReference>
<proteinExistence type="predicted"/>
<evidence type="ECO:0000313" key="3">
    <source>
        <dbReference type="Proteomes" id="UP000275199"/>
    </source>
</evidence>
<keyword evidence="1" id="KW-0812">Transmembrane</keyword>
<evidence type="ECO:0000313" key="2">
    <source>
        <dbReference type="EMBL" id="ROZ88455.1"/>
    </source>
</evidence>
<gene>
    <name evidence="2" type="ORF">EF096_01830</name>
</gene>
<organism evidence="2 3">
    <name type="scientific">Pseudomonas neustonica</name>
    <dbReference type="NCBI Taxonomy" id="2487346"/>
    <lineage>
        <taxon>Bacteria</taxon>
        <taxon>Pseudomonadati</taxon>
        <taxon>Pseudomonadota</taxon>
        <taxon>Gammaproteobacteria</taxon>
        <taxon>Pseudomonadales</taxon>
        <taxon>Pseudomonadaceae</taxon>
        <taxon>Pseudomonas</taxon>
    </lineage>
</organism>
<keyword evidence="3" id="KW-1185">Reference proteome</keyword>
<feature type="transmembrane region" description="Helical" evidence="1">
    <location>
        <begin position="6"/>
        <end position="28"/>
    </location>
</feature>
<keyword evidence="1" id="KW-0472">Membrane</keyword>
<dbReference type="EMBL" id="RKKU01000001">
    <property type="protein sequence ID" value="ROZ88455.1"/>
    <property type="molecule type" value="Genomic_DNA"/>
</dbReference>
<evidence type="ECO:0000256" key="1">
    <source>
        <dbReference type="SAM" id="Phobius"/>
    </source>
</evidence>
<accession>A0ABX9XQT1</accession>
<name>A0ABX9XQT1_9PSED</name>
<protein>
    <recommendedName>
        <fullName evidence="4">Zinc ribbon domain-containing protein</fullName>
    </recommendedName>
</protein>
<evidence type="ECO:0008006" key="4">
    <source>
        <dbReference type="Google" id="ProtNLM"/>
    </source>
</evidence>
<reference evidence="2 3" key="1">
    <citation type="submission" date="2018-11" db="EMBL/GenBank/DDBJ databases">
        <authorList>
            <person name="Jang G.I."/>
            <person name="Hwang C.Y."/>
        </authorList>
    </citation>
    <scope>NUCLEOTIDE SEQUENCE [LARGE SCALE GENOMIC DNA]</scope>
    <source>
        <strain evidence="2 3">SSM26</strain>
    </source>
</reference>
<dbReference type="RefSeq" id="WP_123887893.1">
    <property type="nucleotide sequence ID" value="NZ_RKKU01000001.1"/>
</dbReference>
<keyword evidence="1" id="KW-1133">Transmembrane helix</keyword>